<evidence type="ECO:0000256" key="1">
    <source>
        <dbReference type="ARBA" id="ARBA00005439"/>
    </source>
</evidence>
<evidence type="ECO:0000256" key="2">
    <source>
        <dbReference type="ARBA" id="ARBA00022540"/>
    </source>
</evidence>
<dbReference type="Pfam" id="PF05198">
    <property type="entry name" value="IF3_N"/>
    <property type="match status" value="1"/>
</dbReference>
<dbReference type="PANTHER" id="PTHR10938:SF0">
    <property type="entry name" value="TRANSLATION INITIATION FACTOR IF-3, MITOCHONDRIAL"/>
    <property type="match status" value="1"/>
</dbReference>
<proteinExistence type="inferred from homology"/>
<comment type="similarity">
    <text evidence="1">Belongs to the IF-3 family.</text>
</comment>
<reference evidence="7 8" key="1">
    <citation type="journal article" date="2016" name="Nat. Commun.">
        <title>Thousands of microbial genomes shed light on interconnected biogeochemical processes in an aquifer system.</title>
        <authorList>
            <person name="Anantharaman K."/>
            <person name="Brown C.T."/>
            <person name="Hug L.A."/>
            <person name="Sharon I."/>
            <person name="Castelle C.J."/>
            <person name="Probst A.J."/>
            <person name="Thomas B.C."/>
            <person name="Singh A."/>
            <person name="Wilkins M.J."/>
            <person name="Karaoz U."/>
            <person name="Brodie E.L."/>
            <person name="Williams K.H."/>
            <person name="Hubbard S.S."/>
            <person name="Banfield J.F."/>
        </authorList>
    </citation>
    <scope>NUCLEOTIDE SEQUENCE [LARGE SCALE GENOMIC DNA]</scope>
</reference>
<dbReference type="Gene3D" id="3.10.20.80">
    <property type="entry name" value="Translation initiation factor 3 (IF-3), N-terminal domain"/>
    <property type="match status" value="1"/>
</dbReference>
<dbReference type="Gene3D" id="3.30.110.10">
    <property type="entry name" value="Translation initiation factor 3 (IF-3), C-terminal domain"/>
    <property type="match status" value="1"/>
</dbReference>
<dbReference type="SUPFAM" id="SSF54364">
    <property type="entry name" value="Translation initiation factor IF3, N-terminal domain"/>
    <property type="match status" value="1"/>
</dbReference>
<dbReference type="GO" id="GO:0005737">
    <property type="term" value="C:cytoplasm"/>
    <property type="evidence" value="ECO:0007669"/>
    <property type="project" value="UniProtKB-ARBA"/>
</dbReference>
<evidence type="ECO:0000313" key="7">
    <source>
        <dbReference type="EMBL" id="OGZ57829.1"/>
    </source>
</evidence>
<dbReference type="FunFam" id="3.10.20.80:FF:000001">
    <property type="entry name" value="Translation initiation factor IF-3"/>
    <property type="match status" value="1"/>
</dbReference>
<dbReference type="InterPro" id="IPR036787">
    <property type="entry name" value="T_IF-3_N_sf"/>
</dbReference>
<protein>
    <recommendedName>
        <fullName evidence="4">Translation initiation factor IF-3</fullName>
    </recommendedName>
</protein>
<name>A0A1G2H646_9BACT</name>
<dbReference type="GO" id="GO:0032790">
    <property type="term" value="P:ribosome disassembly"/>
    <property type="evidence" value="ECO:0007669"/>
    <property type="project" value="TreeGrafter"/>
</dbReference>
<accession>A0A1G2H646</accession>
<feature type="domain" description="Translation initiation factor 3 N-terminal" evidence="6">
    <location>
        <begin position="18"/>
        <end position="86"/>
    </location>
</feature>
<dbReference type="NCBIfam" id="TIGR00168">
    <property type="entry name" value="infC"/>
    <property type="match status" value="1"/>
</dbReference>
<dbReference type="Proteomes" id="UP000177932">
    <property type="component" value="Unassembled WGS sequence"/>
</dbReference>
<dbReference type="GO" id="GO:0043022">
    <property type="term" value="F:ribosome binding"/>
    <property type="evidence" value="ECO:0007669"/>
    <property type="project" value="TreeGrafter"/>
</dbReference>
<keyword evidence="3" id="KW-0648">Protein biosynthesis</keyword>
<keyword evidence="2 7" id="KW-0396">Initiation factor</keyword>
<dbReference type="InterPro" id="IPR036788">
    <property type="entry name" value="T_IF-3_C_sf"/>
</dbReference>
<dbReference type="InterPro" id="IPR019814">
    <property type="entry name" value="Translation_initiation_fac_3_N"/>
</dbReference>
<dbReference type="InterPro" id="IPR001288">
    <property type="entry name" value="Translation_initiation_fac_3"/>
</dbReference>
<dbReference type="InterPro" id="IPR019815">
    <property type="entry name" value="Translation_initiation_fac_3_C"/>
</dbReference>
<dbReference type="PANTHER" id="PTHR10938">
    <property type="entry name" value="TRANSLATION INITIATION FACTOR IF-3"/>
    <property type="match status" value="1"/>
</dbReference>
<comment type="caution">
    <text evidence="7">The sequence shown here is derived from an EMBL/GenBank/DDBJ whole genome shotgun (WGS) entry which is preliminary data.</text>
</comment>
<evidence type="ECO:0000259" key="6">
    <source>
        <dbReference type="Pfam" id="PF05198"/>
    </source>
</evidence>
<organism evidence="7 8">
    <name type="scientific">Candidatus Spechtbacteria bacterium RIFCSPHIGHO2_01_FULL_43_30</name>
    <dbReference type="NCBI Taxonomy" id="1802158"/>
    <lineage>
        <taxon>Bacteria</taxon>
        <taxon>Candidatus Spechtiibacteriota</taxon>
    </lineage>
</organism>
<gene>
    <name evidence="7" type="ORF">A2827_03985</name>
</gene>
<evidence type="ECO:0000256" key="3">
    <source>
        <dbReference type="ARBA" id="ARBA00022917"/>
    </source>
</evidence>
<evidence type="ECO:0000259" key="5">
    <source>
        <dbReference type="Pfam" id="PF00707"/>
    </source>
</evidence>
<dbReference type="AlphaFoldDB" id="A0A1G2H646"/>
<dbReference type="Pfam" id="PF00707">
    <property type="entry name" value="IF3_C"/>
    <property type="match status" value="1"/>
</dbReference>
<evidence type="ECO:0000256" key="4">
    <source>
        <dbReference type="NCBIfam" id="TIGR00168"/>
    </source>
</evidence>
<feature type="domain" description="Translation initiation factor 3 C-terminal" evidence="5">
    <location>
        <begin position="94"/>
        <end position="177"/>
    </location>
</feature>
<dbReference type="SUPFAM" id="SSF55200">
    <property type="entry name" value="Translation initiation factor IF3, C-terminal domain"/>
    <property type="match status" value="1"/>
</dbReference>
<evidence type="ECO:0000313" key="8">
    <source>
        <dbReference type="Proteomes" id="UP000177932"/>
    </source>
</evidence>
<dbReference type="GO" id="GO:0003743">
    <property type="term" value="F:translation initiation factor activity"/>
    <property type="evidence" value="ECO:0007669"/>
    <property type="project" value="UniProtKB-UniRule"/>
</dbReference>
<dbReference type="EMBL" id="MHOD01000021">
    <property type="protein sequence ID" value="OGZ57829.1"/>
    <property type="molecule type" value="Genomic_DNA"/>
</dbReference>
<sequence>MQRRYNSYNRTPVRRNRINEEIQARELRVIDNEGNNLGILSIEEALRVKNEKGLDLIEISPTAKPPVAKIMEYGKYLYQQQKKDKEGRKGQKNEVKGIRFTVRTSENDLLMRAEQVDKFLKKRYKVRIQMIMKGREKALSDFANQKLEKFLSLIKEPYKTDQEPKRFPMGIFMMISRK</sequence>
<dbReference type="STRING" id="1802158.A2827_03985"/>